<dbReference type="InterPro" id="IPR003781">
    <property type="entry name" value="CoA-bd"/>
</dbReference>
<dbReference type="SMART" id="SM00881">
    <property type="entry name" value="CoA_binding"/>
    <property type="match status" value="1"/>
</dbReference>
<evidence type="ECO:0000256" key="3">
    <source>
        <dbReference type="ARBA" id="ARBA00022741"/>
    </source>
</evidence>
<dbReference type="SUPFAM" id="SSF51735">
    <property type="entry name" value="NAD(P)-binding Rossmann-fold domains"/>
    <property type="match status" value="1"/>
</dbReference>
<dbReference type="InterPro" id="IPR016102">
    <property type="entry name" value="Succinyl-CoA_synth-like"/>
</dbReference>
<dbReference type="Pfam" id="PF02629">
    <property type="entry name" value="CoA_binding"/>
    <property type="match status" value="1"/>
</dbReference>
<dbReference type="GO" id="GO:0004775">
    <property type="term" value="F:succinate-CoA ligase (ADP-forming) activity"/>
    <property type="evidence" value="ECO:0007669"/>
    <property type="project" value="TreeGrafter"/>
</dbReference>
<dbReference type="SUPFAM" id="SSF52210">
    <property type="entry name" value="Succinyl-CoA synthetase domains"/>
    <property type="match status" value="1"/>
</dbReference>
<gene>
    <name evidence="6" type="ORF">UY61_C0074G0003</name>
</gene>
<dbReference type="PIRSF" id="PIRSF001553">
    <property type="entry name" value="SucCS_alpha"/>
    <property type="match status" value="1"/>
</dbReference>
<keyword evidence="1" id="KW-0816">Tricarboxylic acid cycle</keyword>
<dbReference type="AlphaFoldDB" id="A0A0G1WJN3"/>
<dbReference type="EMBL" id="LCQQ01000074">
    <property type="protein sequence ID" value="KKW18810.1"/>
    <property type="molecule type" value="Genomic_DNA"/>
</dbReference>
<dbReference type="PANTHER" id="PTHR11117:SF2">
    <property type="entry name" value="SUCCINATE--COA LIGASE [ADP_GDP-FORMING] SUBUNIT ALPHA, MITOCHONDRIAL"/>
    <property type="match status" value="1"/>
</dbReference>
<dbReference type="GO" id="GO:0004776">
    <property type="term" value="F:succinate-CoA ligase (GDP-forming) activity"/>
    <property type="evidence" value="ECO:0007669"/>
    <property type="project" value="TreeGrafter"/>
</dbReference>
<evidence type="ECO:0000256" key="1">
    <source>
        <dbReference type="ARBA" id="ARBA00022532"/>
    </source>
</evidence>
<dbReference type="Gene3D" id="3.40.50.720">
    <property type="entry name" value="NAD(P)-binding Rossmann-like Domain"/>
    <property type="match status" value="1"/>
</dbReference>
<keyword evidence="3" id="KW-0547">Nucleotide-binding</keyword>
<organism evidence="6 7">
    <name type="scientific">Candidatus Adlerbacteria bacterium GW2011_GWC1_50_9</name>
    <dbReference type="NCBI Taxonomy" id="1618608"/>
    <lineage>
        <taxon>Bacteria</taxon>
        <taxon>Candidatus Adleribacteriota</taxon>
    </lineage>
</organism>
<accession>A0A0G1WJN3</accession>
<dbReference type="InterPro" id="IPR033847">
    <property type="entry name" value="Citrt_syn/SCS-alpha_CS"/>
</dbReference>
<keyword evidence="2" id="KW-0436">Ligase</keyword>
<dbReference type="InterPro" id="IPR036291">
    <property type="entry name" value="NAD(P)-bd_dom_sf"/>
</dbReference>
<evidence type="ECO:0000256" key="4">
    <source>
        <dbReference type="PIRSR" id="PIRSR001553-1"/>
    </source>
</evidence>
<dbReference type="GO" id="GO:0009361">
    <property type="term" value="C:succinate-CoA ligase complex (ADP-forming)"/>
    <property type="evidence" value="ECO:0007669"/>
    <property type="project" value="TreeGrafter"/>
</dbReference>
<dbReference type="InterPro" id="IPR005811">
    <property type="entry name" value="SUCC_ACL_C"/>
</dbReference>
<dbReference type="GO" id="GO:0000166">
    <property type="term" value="F:nucleotide binding"/>
    <property type="evidence" value="ECO:0007669"/>
    <property type="project" value="UniProtKB-KW"/>
</dbReference>
<evidence type="ECO:0000313" key="7">
    <source>
        <dbReference type="Proteomes" id="UP000034201"/>
    </source>
</evidence>
<dbReference type="Gene3D" id="3.40.50.261">
    <property type="entry name" value="Succinyl-CoA synthetase domains"/>
    <property type="match status" value="1"/>
</dbReference>
<reference evidence="6 7" key="1">
    <citation type="journal article" date="2015" name="Nature">
        <title>rRNA introns, odd ribosomes, and small enigmatic genomes across a large radiation of phyla.</title>
        <authorList>
            <person name="Brown C.T."/>
            <person name="Hug L.A."/>
            <person name="Thomas B.C."/>
            <person name="Sharon I."/>
            <person name="Castelle C.J."/>
            <person name="Singh A."/>
            <person name="Wilkins M.J."/>
            <person name="Williams K.H."/>
            <person name="Banfield J.F."/>
        </authorList>
    </citation>
    <scope>NUCLEOTIDE SEQUENCE [LARGE SCALE GENOMIC DNA]</scope>
</reference>
<feature type="active site" description="Tele-phosphohistidine intermediate" evidence="4">
    <location>
        <position position="257"/>
    </location>
</feature>
<comment type="caution">
    <text evidence="6">The sequence shown here is derived from an EMBL/GenBank/DDBJ whole genome shotgun (WGS) entry which is preliminary data.</text>
</comment>
<dbReference type="InterPro" id="IPR005810">
    <property type="entry name" value="CoA_lig_alpha"/>
</dbReference>
<dbReference type="PROSITE" id="PS01216">
    <property type="entry name" value="SUCCINYL_COA_LIG_1"/>
    <property type="match status" value="1"/>
</dbReference>
<dbReference type="GO" id="GO:0006099">
    <property type="term" value="P:tricarboxylic acid cycle"/>
    <property type="evidence" value="ECO:0007669"/>
    <property type="project" value="UniProtKB-UniPathway"/>
</dbReference>
<dbReference type="PATRIC" id="fig|1618608.3.peg.869"/>
<evidence type="ECO:0000256" key="2">
    <source>
        <dbReference type="ARBA" id="ARBA00022598"/>
    </source>
</evidence>
<protein>
    <submittedName>
        <fullName evidence="6">Succinyl-CoA synthetase (ADP-forming) alpha subunit</fullName>
    </submittedName>
</protein>
<dbReference type="PANTHER" id="PTHR11117">
    <property type="entry name" value="SUCCINYL-COA LIGASE SUBUNIT ALPHA"/>
    <property type="match status" value="1"/>
</dbReference>
<dbReference type="Pfam" id="PF00549">
    <property type="entry name" value="Ligase_CoA"/>
    <property type="match status" value="1"/>
</dbReference>
<dbReference type="UniPathway" id="UPA00223">
    <property type="reaction ID" value="UER00999"/>
</dbReference>
<name>A0A0G1WJN3_9BACT</name>
<dbReference type="PRINTS" id="PR01798">
    <property type="entry name" value="SCOASYNTHASE"/>
</dbReference>
<evidence type="ECO:0000313" key="6">
    <source>
        <dbReference type="EMBL" id="KKW18810.1"/>
    </source>
</evidence>
<proteinExistence type="predicted"/>
<feature type="domain" description="CoA-binding" evidence="5">
    <location>
        <begin position="4"/>
        <end position="101"/>
    </location>
</feature>
<evidence type="ECO:0000259" key="5">
    <source>
        <dbReference type="SMART" id="SM00881"/>
    </source>
</evidence>
<dbReference type="Proteomes" id="UP000034201">
    <property type="component" value="Unassembled WGS sequence"/>
</dbReference>
<sequence length="300" mass="31294">MSILVDKKTRVLIQGITGHEGARACREMLSYGTRVLAGVTPGKGGRKIEGVPVYDGIREAILRHPGINTSLIAVPALFVRDAAAEAIKNKISLINILTEHVTVRDSAWIVARSRSRGVRVVGPSSVGIISPGKGKVGSIGSSAVEKKIFSPGPVGIISKSGGMTAEIGVLLTRAGIGQSTAVGIGGDPIIGSDFADLLTLFERDPATQAVVLFGEVGGSYEEEAARLISQRKFTKPVVAIIAGYFTKDIAPATVLGHAGAIVSRGRGGYYSKVLALKKAGVHVASTLEDIPKIIKSILRL</sequence>